<reference evidence="10" key="1">
    <citation type="submission" date="2011-11" db="EMBL/GenBank/DDBJ databases">
        <title>The complete mitochondrial genome of Polylabroides guangdongensis (Platyhelminthes: Monogenea).</title>
        <authorList>
            <person name="Zhang J."/>
            <person name="Wu X."/>
            <person name="Xie M."/>
            <person name="Li A."/>
        </authorList>
    </citation>
    <scope>NUCLEOTIDE SEQUENCE</scope>
</reference>
<name>A0A3G0WP09_9PLAT</name>
<keyword evidence="8" id="KW-0830">Ubiquinone</keyword>
<evidence type="ECO:0000256" key="7">
    <source>
        <dbReference type="RuleBase" id="RU000471"/>
    </source>
</evidence>
<evidence type="ECO:0000256" key="2">
    <source>
        <dbReference type="ARBA" id="ARBA00010535"/>
    </source>
</evidence>
<feature type="transmembrane region" description="Helical" evidence="9">
    <location>
        <begin position="183"/>
        <end position="201"/>
    </location>
</feature>
<comment type="catalytic activity">
    <reaction evidence="8">
        <text>a ubiquinone + NADH + 5 H(+)(in) = a ubiquinol + NAD(+) + 4 H(+)(out)</text>
        <dbReference type="Rhea" id="RHEA:29091"/>
        <dbReference type="Rhea" id="RHEA-COMP:9565"/>
        <dbReference type="Rhea" id="RHEA-COMP:9566"/>
        <dbReference type="ChEBI" id="CHEBI:15378"/>
        <dbReference type="ChEBI" id="CHEBI:16389"/>
        <dbReference type="ChEBI" id="CHEBI:17976"/>
        <dbReference type="ChEBI" id="CHEBI:57540"/>
        <dbReference type="ChEBI" id="CHEBI:57945"/>
        <dbReference type="EC" id="7.1.1.2"/>
    </reaction>
</comment>
<geneLocation type="mitochondrion" evidence="10"/>
<feature type="transmembrane region" description="Helical" evidence="9">
    <location>
        <begin position="49"/>
        <end position="70"/>
    </location>
</feature>
<dbReference type="GO" id="GO:0008137">
    <property type="term" value="F:NADH dehydrogenase (ubiquinone) activity"/>
    <property type="evidence" value="ECO:0007669"/>
    <property type="project" value="UniProtKB-EC"/>
</dbReference>
<evidence type="ECO:0000313" key="10">
    <source>
        <dbReference type="EMBL" id="AFD18187.1"/>
    </source>
</evidence>
<evidence type="ECO:0000256" key="3">
    <source>
        <dbReference type="ARBA" id="ARBA00021009"/>
    </source>
</evidence>
<gene>
    <name evidence="10" type="primary">nad1</name>
</gene>
<proteinExistence type="inferred from homology"/>
<keyword evidence="8 10" id="KW-0496">Mitochondrion</keyword>
<sequence>MVSLLGSISCLIYSLVGLLFFALVAFFVLIERKVLGVSQSRLGPQKVSLFGVLQSFADFIKLISKVGLFWGSSSNVKYRELYYVLGIVYFLLSATLFIIYFINSLISHSLVNSLVCWLIVFSSLSGYGFIMCGWGSNSKYSLYGAVRASFSSISFEGLLMCMVIMLGLIAGGYNSGFIINSNMLNYIFFFSLYFCSFVSVMCECNRSPFDFFEFESDLVSGFNTDYYGAGFALLFGFEYWVMIFFSWFLSFFFGGITLFFMMFLNSFLLIFVRACFPRLRYDYFVSLVWKNLFFIFFFLIAYLI</sequence>
<dbReference type="InterPro" id="IPR001694">
    <property type="entry name" value="NADH_UbQ_OxRdtase_su1/FPO"/>
</dbReference>
<dbReference type="GO" id="GO:0003954">
    <property type="term" value="F:NADH dehydrogenase activity"/>
    <property type="evidence" value="ECO:0007669"/>
    <property type="project" value="TreeGrafter"/>
</dbReference>
<organism evidence="10">
    <name type="scientific">Polylabroides guangdongensis</name>
    <dbReference type="NCBI Taxonomy" id="1131911"/>
    <lineage>
        <taxon>Eukaryota</taxon>
        <taxon>Metazoa</taxon>
        <taxon>Spiralia</taxon>
        <taxon>Lophotrochozoa</taxon>
        <taxon>Platyhelminthes</taxon>
        <taxon>Monogenea</taxon>
        <taxon>Polyopisthocotylea</taxon>
        <taxon>Mazocraeidea</taxon>
        <taxon>Microcotylidae</taxon>
        <taxon>Polylabroides</taxon>
    </lineage>
</organism>
<dbReference type="PANTHER" id="PTHR11432">
    <property type="entry name" value="NADH DEHYDROGENASE SUBUNIT 1"/>
    <property type="match status" value="1"/>
</dbReference>
<comment type="subcellular location">
    <subcellularLocation>
        <location evidence="1">Membrane</location>
        <topology evidence="1">Multi-pass membrane protein</topology>
    </subcellularLocation>
    <subcellularLocation>
        <location evidence="7">Mitochondrion inner membrane</location>
        <topology evidence="7">Multi-pass membrane protein</topology>
    </subcellularLocation>
</comment>
<feature type="transmembrane region" description="Helical" evidence="9">
    <location>
        <begin position="82"/>
        <end position="102"/>
    </location>
</feature>
<keyword evidence="6 9" id="KW-0472">Membrane</keyword>
<keyword evidence="7" id="KW-0520">NAD</keyword>
<evidence type="ECO:0000256" key="8">
    <source>
        <dbReference type="RuleBase" id="RU000473"/>
    </source>
</evidence>
<feature type="transmembrane region" description="Helical" evidence="9">
    <location>
        <begin position="114"/>
        <end position="136"/>
    </location>
</feature>
<evidence type="ECO:0000256" key="4">
    <source>
        <dbReference type="ARBA" id="ARBA00022692"/>
    </source>
</evidence>
<dbReference type="Pfam" id="PF00146">
    <property type="entry name" value="NADHdh"/>
    <property type="match status" value="1"/>
</dbReference>
<evidence type="ECO:0000256" key="1">
    <source>
        <dbReference type="ARBA" id="ARBA00004141"/>
    </source>
</evidence>
<feature type="transmembrane region" description="Helical" evidence="9">
    <location>
        <begin position="239"/>
        <end position="272"/>
    </location>
</feature>
<accession>A0A3G0WP09</accession>
<comment type="similarity">
    <text evidence="2 7">Belongs to the complex I subunit 1 family.</text>
</comment>
<evidence type="ECO:0000256" key="6">
    <source>
        <dbReference type="ARBA" id="ARBA00023136"/>
    </source>
</evidence>
<evidence type="ECO:0000256" key="9">
    <source>
        <dbReference type="SAM" id="Phobius"/>
    </source>
</evidence>
<dbReference type="GO" id="GO:0009060">
    <property type="term" value="P:aerobic respiration"/>
    <property type="evidence" value="ECO:0007669"/>
    <property type="project" value="TreeGrafter"/>
</dbReference>
<evidence type="ECO:0000256" key="5">
    <source>
        <dbReference type="ARBA" id="ARBA00022989"/>
    </source>
</evidence>
<dbReference type="EMBL" id="JQ038230">
    <property type="protein sequence ID" value="AFD18187.1"/>
    <property type="molecule type" value="Genomic_DNA"/>
</dbReference>
<keyword evidence="4 7" id="KW-0812">Transmembrane</keyword>
<dbReference type="PANTHER" id="PTHR11432:SF3">
    <property type="entry name" value="NADH-UBIQUINONE OXIDOREDUCTASE CHAIN 1"/>
    <property type="match status" value="1"/>
</dbReference>
<protein>
    <recommendedName>
        <fullName evidence="3 8">NADH-ubiquinone oxidoreductase chain 1</fullName>
        <ecNumber evidence="8">7.1.1.2</ecNumber>
    </recommendedName>
</protein>
<feature type="transmembrane region" description="Helical" evidence="9">
    <location>
        <begin position="284"/>
        <end position="303"/>
    </location>
</feature>
<dbReference type="GO" id="GO:0005743">
    <property type="term" value="C:mitochondrial inner membrane"/>
    <property type="evidence" value="ECO:0007669"/>
    <property type="project" value="UniProtKB-SubCell"/>
</dbReference>
<dbReference type="EC" id="7.1.1.2" evidence="8"/>
<keyword evidence="5 9" id="KW-1133">Transmembrane helix</keyword>
<feature type="transmembrane region" description="Helical" evidence="9">
    <location>
        <begin position="148"/>
        <end position="171"/>
    </location>
</feature>
<feature type="transmembrane region" description="Helical" evidence="9">
    <location>
        <begin position="6"/>
        <end position="29"/>
    </location>
</feature>
<dbReference type="AlphaFoldDB" id="A0A3G0WP09"/>